<name>A0A453NDF3_AEGTS</name>
<feature type="compositionally biased region" description="Pro residues" evidence="1">
    <location>
        <begin position="8"/>
        <end position="23"/>
    </location>
</feature>
<reference evidence="2" key="5">
    <citation type="journal article" date="2021" name="G3 (Bethesda)">
        <title>Aegilops tauschii genome assembly Aet v5.0 features greater sequence contiguity and improved annotation.</title>
        <authorList>
            <person name="Wang L."/>
            <person name="Zhu T."/>
            <person name="Rodriguez J.C."/>
            <person name="Deal K.R."/>
            <person name="Dubcovsky J."/>
            <person name="McGuire P.E."/>
            <person name="Lux T."/>
            <person name="Spannagl M."/>
            <person name="Mayer K.F.X."/>
            <person name="Baldrich P."/>
            <person name="Meyers B.C."/>
            <person name="Huo N."/>
            <person name="Gu Y.Q."/>
            <person name="Zhou H."/>
            <person name="Devos K.M."/>
            <person name="Bennetzen J.L."/>
            <person name="Unver T."/>
            <person name="Budak H."/>
            <person name="Gulick P.J."/>
            <person name="Galiba G."/>
            <person name="Kalapos B."/>
            <person name="Nelson D.R."/>
            <person name="Li P."/>
            <person name="You F.M."/>
            <person name="Luo M.C."/>
            <person name="Dvorak J."/>
        </authorList>
    </citation>
    <scope>NUCLEOTIDE SEQUENCE [LARGE SCALE GENOMIC DNA]</scope>
    <source>
        <strain evidence="2">cv. AL8/78</strain>
    </source>
</reference>
<dbReference type="Proteomes" id="UP000015105">
    <property type="component" value="Chromosome 6D"/>
</dbReference>
<reference evidence="2" key="4">
    <citation type="submission" date="2019-03" db="UniProtKB">
        <authorList>
            <consortium name="EnsemblPlants"/>
        </authorList>
    </citation>
    <scope>IDENTIFICATION</scope>
</reference>
<reference evidence="3" key="2">
    <citation type="journal article" date="2017" name="Nat. Plants">
        <title>The Aegilops tauschii genome reveals multiple impacts of transposons.</title>
        <authorList>
            <person name="Zhao G."/>
            <person name="Zou C."/>
            <person name="Li K."/>
            <person name="Wang K."/>
            <person name="Li T."/>
            <person name="Gao L."/>
            <person name="Zhang X."/>
            <person name="Wang H."/>
            <person name="Yang Z."/>
            <person name="Liu X."/>
            <person name="Jiang W."/>
            <person name="Mao L."/>
            <person name="Kong X."/>
            <person name="Jiao Y."/>
            <person name="Jia J."/>
        </authorList>
    </citation>
    <scope>NUCLEOTIDE SEQUENCE [LARGE SCALE GENOMIC DNA]</scope>
    <source>
        <strain evidence="3">cv. AL8/78</strain>
    </source>
</reference>
<sequence>TPGSIPFPEIPRPPRPPPPPPHPSAASVPGGHGEQGGAAAGCSRSACDLPVASKGGRCASGDQKAGAKSRLHGTYLCGQRDLGRGTDEHSAGGPRGNRDDNCWSKRNH</sequence>
<organism evidence="2 3">
    <name type="scientific">Aegilops tauschii subsp. strangulata</name>
    <name type="common">Goatgrass</name>
    <dbReference type="NCBI Taxonomy" id="200361"/>
    <lineage>
        <taxon>Eukaryota</taxon>
        <taxon>Viridiplantae</taxon>
        <taxon>Streptophyta</taxon>
        <taxon>Embryophyta</taxon>
        <taxon>Tracheophyta</taxon>
        <taxon>Spermatophyta</taxon>
        <taxon>Magnoliopsida</taxon>
        <taxon>Liliopsida</taxon>
        <taxon>Poales</taxon>
        <taxon>Poaceae</taxon>
        <taxon>BOP clade</taxon>
        <taxon>Pooideae</taxon>
        <taxon>Triticodae</taxon>
        <taxon>Triticeae</taxon>
        <taxon>Triticinae</taxon>
        <taxon>Aegilops</taxon>
    </lineage>
</organism>
<feature type="compositionally biased region" description="Gly residues" evidence="1">
    <location>
        <begin position="30"/>
        <end position="39"/>
    </location>
</feature>
<dbReference type="EnsemblPlants" id="AET6Gv20337000.2">
    <property type="protein sequence ID" value="AET6Gv20337000.2"/>
    <property type="gene ID" value="AET6Gv20337000"/>
</dbReference>
<feature type="compositionally biased region" description="Basic and acidic residues" evidence="1">
    <location>
        <begin position="81"/>
        <end position="108"/>
    </location>
</feature>
<reference evidence="3" key="1">
    <citation type="journal article" date="2014" name="Science">
        <title>Ancient hybridizations among the ancestral genomes of bread wheat.</title>
        <authorList>
            <consortium name="International Wheat Genome Sequencing Consortium,"/>
            <person name="Marcussen T."/>
            <person name="Sandve S.R."/>
            <person name="Heier L."/>
            <person name="Spannagl M."/>
            <person name="Pfeifer M."/>
            <person name="Jakobsen K.S."/>
            <person name="Wulff B.B."/>
            <person name="Steuernagel B."/>
            <person name="Mayer K.F."/>
            <person name="Olsen O.A."/>
        </authorList>
    </citation>
    <scope>NUCLEOTIDE SEQUENCE [LARGE SCALE GENOMIC DNA]</scope>
    <source>
        <strain evidence="3">cv. AL8/78</strain>
    </source>
</reference>
<reference evidence="2" key="3">
    <citation type="journal article" date="2017" name="Nature">
        <title>Genome sequence of the progenitor of the wheat D genome Aegilops tauschii.</title>
        <authorList>
            <person name="Luo M.C."/>
            <person name="Gu Y.Q."/>
            <person name="Puiu D."/>
            <person name="Wang H."/>
            <person name="Twardziok S.O."/>
            <person name="Deal K.R."/>
            <person name="Huo N."/>
            <person name="Zhu T."/>
            <person name="Wang L."/>
            <person name="Wang Y."/>
            <person name="McGuire P.E."/>
            <person name="Liu S."/>
            <person name="Long H."/>
            <person name="Ramasamy R.K."/>
            <person name="Rodriguez J.C."/>
            <person name="Van S.L."/>
            <person name="Yuan L."/>
            <person name="Wang Z."/>
            <person name="Xia Z."/>
            <person name="Xiao L."/>
            <person name="Anderson O.D."/>
            <person name="Ouyang S."/>
            <person name="Liang Y."/>
            <person name="Zimin A.V."/>
            <person name="Pertea G."/>
            <person name="Qi P."/>
            <person name="Bennetzen J.L."/>
            <person name="Dai X."/>
            <person name="Dawson M.W."/>
            <person name="Muller H.G."/>
            <person name="Kugler K."/>
            <person name="Rivarola-Duarte L."/>
            <person name="Spannagl M."/>
            <person name="Mayer K.F.X."/>
            <person name="Lu F.H."/>
            <person name="Bevan M.W."/>
            <person name="Leroy P."/>
            <person name="Li P."/>
            <person name="You F.M."/>
            <person name="Sun Q."/>
            <person name="Liu Z."/>
            <person name="Lyons E."/>
            <person name="Wicker T."/>
            <person name="Salzberg S.L."/>
            <person name="Devos K.M."/>
            <person name="Dvorak J."/>
        </authorList>
    </citation>
    <scope>NUCLEOTIDE SEQUENCE [LARGE SCALE GENOMIC DNA]</scope>
    <source>
        <strain evidence="2">cv. AL8/78</strain>
    </source>
</reference>
<dbReference type="Gramene" id="AET6Gv20337000.2">
    <property type="protein sequence ID" value="AET6Gv20337000.2"/>
    <property type="gene ID" value="AET6Gv20337000"/>
</dbReference>
<evidence type="ECO:0000313" key="3">
    <source>
        <dbReference type="Proteomes" id="UP000015105"/>
    </source>
</evidence>
<accession>A0A453NDF3</accession>
<feature type="region of interest" description="Disordered" evidence="1">
    <location>
        <begin position="1"/>
        <end position="108"/>
    </location>
</feature>
<protein>
    <submittedName>
        <fullName evidence="2">Uncharacterized protein</fullName>
    </submittedName>
</protein>
<evidence type="ECO:0000256" key="1">
    <source>
        <dbReference type="SAM" id="MobiDB-lite"/>
    </source>
</evidence>
<proteinExistence type="predicted"/>
<keyword evidence="3" id="KW-1185">Reference proteome</keyword>
<evidence type="ECO:0000313" key="2">
    <source>
        <dbReference type="EnsemblPlants" id="AET6Gv20337000.2"/>
    </source>
</evidence>
<dbReference type="AlphaFoldDB" id="A0A453NDF3"/>